<evidence type="ECO:0000256" key="1">
    <source>
        <dbReference type="SAM" id="MobiDB-lite"/>
    </source>
</evidence>
<sequence length="123" mass="13921">FRYAHSLRLGTDWELLLKDQYSLYTPESGAAVRPARRDTKKPTRFGDHDWTCCDKPPGGAPQTGSAGPYTTAILRSNWLEPRHVRMGADPRRRPAGQRRSTAEESNLFVNGRNPDHTRLFSVV</sequence>
<keyword evidence="3" id="KW-1185">Reference proteome</keyword>
<protein>
    <submittedName>
        <fullName evidence="2">Uncharacterized protein</fullName>
    </submittedName>
</protein>
<gene>
    <name evidence="2" type="ORF">BaRGS_00038167</name>
</gene>
<feature type="region of interest" description="Disordered" evidence="1">
    <location>
        <begin position="27"/>
        <end position="111"/>
    </location>
</feature>
<dbReference type="EMBL" id="JACVVK020000603">
    <property type="protein sequence ID" value="KAK7463262.1"/>
    <property type="molecule type" value="Genomic_DNA"/>
</dbReference>
<proteinExistence type="predicted"/>
<evidence type="ECO:0000313" key="2">
    <source>
        <dbReference type="EMBL" id="KAK7463262.1"/>
    </source>
</evidence>
<feature type="compositionally biased region" description="Basic and acidic residues" evidence="1">
    <location>
        <begin position="80"/>
        <end position="92"/>
    </location>
</feature>
<reference evidence="2 3" key="1">
    <citation type="journal article" date="2023" name="Sci. Data">
        <title>Genome assembly of the Korean intertidal mud-creeper Batillaria attramentaria.</title>
        <authorList>
            <person name="Patra A.K."/>
            <person name="Ho P.T."/>
            <person name="Jun S."/>
            <person name="Lee S.J."/>
            <person name="Kim Y."/>
            <person name="Won Y.J."/>
        </authorList>
    </citation>
    <scope>NUCLEOTIDE SEQUENCE [LARGE SCALE GENOMIC DNA]</scope>
    <source>
        <strain evidence="2">Wonlab-2016</strain>
    </source>
</reference>
<evidence type="ECO:0000313" key="3">
    <source>
        <dbReference type="Proteomes" id="UP001519460"/>
    </source>
</evidence>
<comment type="caution">
    <text evidence="2">The sequence shown here is derived from an EMBL/GenBank/DDBJ whole genome shotgun (WGS) entry which is preliminary data.</text>
</comment>
<dbReference type="Proteomes" id="UP001519460">
    <property type="component" value="Unassembled WGS sequence"/>
</dbReference>
<name>A0ABD0J6K2_9CAEN</name>
<feature type="compositionally biased region" description="Basic and acidic residues" evidence="1">
    <location>
        <begin position="35"/>
        <end position="52"/>
    </location>
</feature>
<dbReference type="AlphaFoldDB" id="A0ABD0J6K2"/>
<feature type="non-terminal residue" evidence="2">
    <location>
        <position position="1"/>
    </location>
</feature>
<accession>A0ABD0J6K2</accession>
<organism evidence="2 3">
    <name type="scientific">Batillaria attramentaria</name>
    <dbReference type="NCBI Taxonomy" id="370345"/>
    <lineage>
        <taxon>Eukaryota</taxon>
        <taxon>Metazoa</taxon>
        <taxon>Spiralia</taxon>
        <taxon>Lophotrochozoa</taxon>
        <taxon>Mollusca</taxon>
        <taxon>Gastropoda</taxon>
        <taxon>Caenogastropoda</taxon>
        <taxon>Sorbeoconcha</taxon>
        <taxon>Cerithioidea</taxon>
        <taxon>Batillariidae</taxon>
        <taxon>Batillaria</taxon>
    </lineage>
</organism>